<accession>A0A0S2TFY1</accession>
<organism evidence="1 2">
    <name type="scientific">Candidatus Tenderia electrophaga</name>
    <dbReference type="NCBI Taxonomy" id="1748243"/>
    <lineage>
        <taxon>Bacteria</taxon>
        <taxon>Pseudomonadati</taxon>
        <taxon>Pseudomonadota</taxon>
        <taxon>Gammaproteobacteria</taxon>
        <taxon>Candidatus Tenderiales</taxon>
        <taxon>Candidatus Tenderiaceae</taxon>
        <taxon>Candidatus Tenderia</taxon>
    </lineage>
</organism>
<evidence type="ECO:0000313" key="2">
    <source>
        <dbReference type="Proteomes" id="UP000055136"/>
    </source>
</evidence>
<dbReference type="Proteomes" id="UP000055136">
    <property type="component" value="Chromosome"/>
</dbReference>
<dbReference type="EMBL" id="CP013099">
    <property type="protein sequence ID" value="ALP53981.1"/>
    <property type="molecule type" value="Genomic_DNA"/>
</dbReference>
<sequence length="203" mass="22661">MLNISILQQRHEARLSKLRDVIDKVLPVDVKNRGDAVDELARIVSELEYYLLVDKSPSEDKGTTHKLLQKSAKDMAVLANHLEKIDELLEQSAPATQITIAQELEKRGISPDILSNAMTILHEIAVNHSKPPPPLQQGNTKTAIGLYTATVYRHLNTVGICKMRAASRIVASLLISTIPQYHEHDPDKLADSCYQLIRESVSR</sequence>
<reference evidence="1" key="1">
    <citation type="submission" date="2015-10" db="EMBL/GenBank/DDBJ databases">
        <title>Description of Candidatus Tenderia electrophaga gen. nov, sp. nov., an Uncultivated Electroautotroph from a Biocathode Enrichment.</title>
        <authorList>
            <person name="Eddie B.J."/>
            <person name="Malanoski A.P."/>
            <person name="Wang Z."/>
            <person name="Hall R.J."/>
            <person name="Oh S.D."/>
            <person name="Heiner C."/>
            <person name="Lin B."/>
            <person name="Strycharz-Glaven S.M."/>
        </authorList>
    </citation>
    <scope>NUCLEOTIDE SEQUENCE [LARGE SCALE GENOMIC DNA]</scope>
    <source>
        <strain evidence="1">NRL1</strain>
    </source>
</reference>
<dbReference type="AlphaFoldDB" id="A0A0S2TFY1"/>
<dbReference type="STRING" id="1748243.Tel_13015"/>
<protein>
    <submittedName>
        <fullName evidence="1">Uncharacterized protein</fullName>
    </submittedName>
</protein>
<gene>
    <name evidence="1" type="ORF">Tel_13015</name>
</gene>
<dbReference type="KEGG" id="tee:Tel_13015"/>
<proteinExistence type="predicted"/>
<name>A0A0S2TFY1_9GAMM</name>
<evidence type="ECO:0000313" key="1">
    <source>
        <dbReference type="EMBL" id="ALP53981.1"/>
    </source>
</evidence>
<keyword evidence="2" id="KW-1185">Reference proteome</keyword>